<sequence>MMQTTSRKLASWFWRGHSFHWCMYDSVKGRSRDADQDARLCWVQCSVEAVKRDQSLNKQSSRATGRHRNRHRQRGVEKDHEKRKKKRNQSNCEKSGGGLSETGHGKEGRVDSHGPAFFLVLFCPALVSCVCTSWIPDALRWLLIPFYGVQPVENLACFKPWARDEYLLMTLRVRMKYACIFQSSPWA</sequence>
<protein>
    <submittedName>
        <fullName evidence="3">Uncharacterized protein</fullName>
    </submittedName>
</protein>
<feature type="transmembrane region" description="Helical" evidence="2">
    <location>
        <begin position="116"/>
        <end position="135"/>
    </location>
</feature>
<evidence type="ECO:0000313" key="4">
    <source>
        <dbReference type="Proteomes" id="UP000240760"/>
    </source>
</evidence>
<accession>A0A2T4BYM2</accession>
<feature type="compositionally biased region" description="Basic residues" evidence="1">
    <location>
        <begin position="64"/>
        <end position="73"/>
    </location>
</feature>
<name>A0A2T4BYM2_TRILO</name>
<keyword evidence="2" id="KW-1133">Transmembrane helix</keyword>
<proteinExistence type="predicted"/>
<evidence type="ECO:0000313" key="3">
    <source>
        <dbReference type="EMBL" id="PTB74354.1"/>
    </source>
</evidence>
<evidence type="ECO:0000256" key="2">
    <source>
        <dbReference type="SAM" id="Phobius"/>
    </source>
</evidence>
<reference evidence="3 4" key="1">
    <citation type="submission" date="2016-07" db="EMBL/GenBank/DDBJ databases">
        <title>Multiple horizontal gene transfer events from other fungi enriched the ability of initially mycotrophic Trichoderma (Ascomycota) to feed on dead plant biomass.</title>
        <authorList>
            <consortium name="DOE Joint Genome Institute"/>
            <person name="Aerts A."/>
            <person name="Atanasova L."/>
            <person name="Chenthamara K."/>
            <person name="Zhang J."/>
            <person name="Grujic M."/>
            <person name="Henrissat B."/>
            <person name="Kuo A."/>
            <person name="Salamov A."/>
            <person name="Lipzen A."/>
            <person name="Labutti K."/>
            <person name="Barry K."/>
            <person name="Miao Y."/>
            <person name="Rahimi M.J."/>
            <person name="Shen Q."/>
            <person name="Grigoriev I.V."/>
            <person name="Kubicek C.P."/>
            <person name="Druzhinina I.S."/>
        </authorList>
    </citation>
    <scope>NUCLEOTIDE SEQUENCE [LARGE SCALE GENOMIC DNA]</scope>
    <source>
        <strain evidence="3 4">ATCC 18648</strain>
    </source>
</reference>
<dbReference type="EMBL" id="KZ679136">
    <property type="protein sequence ID" value="PTB74354.1"/>
    <property type="molecule type" value="Genomic_DNA"/>
</dbReference>
<gene>
    <name evidence="3" type="ORF">M440DRAFT_1045204</name>
</gene>
<keyword evidence="4" id="KW-1185">Reference proteome</keyword>
<feature type="region of interest" description="Disordered" evidence="1">
    <location>
        <begin position="54"/>
        <end position="107"/>
    </location>
</feature>
<dbReference type="AlphaFoldDB" id="A0A2T4BYM2"/>
<dbReference type="Proteomes" id="UP000240760">
    <property type="component" value="Unassembled WGS sequence"/>
</dbReference>
<keyword evidence="2" id="KW-0812">Transmembrane</keyword>
<evidence type="ECO:0000256" key="1">
    <source>
        <dbReference type="SAM" id="MobiDB-lite"/>
    </source>
</evidence>
<keyword evidence="2" id="KW-0472">Membrane</keyword>
<organism evidence="3 4">
    <name type="scientific">Trichoderma longibrachiatum ATCC 18648</name>
    <dbReference type="NCBI Taxonomy" id="983965"/>
    <lineage>
        <taxon>Eukaryota</taxon>
        <taxon>Fungi</taxon>
        <taxon>Dikarya</taxon>
        <taxon>Ascomycota</taxon>
        <taxon>Pezizomycotina</taxon>
        <taxon>Sordariomycetes</taxon>
        <taxon>Hypocreomycetidae</taxon>
        <taxon>Hypocreales</taxon>
        <taxon>Hypocreaceae</taxon>
        <taxon>Trichoderma</taxon>
    </lineage>
</organism>